<dbReference type="AlphaFoldDB" id="A0A5N5JWU5"/>
<reference evidence="4 5" key="1">
    <citation type="submission" date="2019-06" db="EMBL/GenBank/DDBJ databases">
        <title>A chromosome-scale genome assembly of the striped catfish, Pangasianodon hypophthalmus.</title>
        <authorList>
            <person name="Wen M."/>
            <person name="Zahm M."/>
            <person name="Roques C."/>
            <person name="Cabau C."/>
            <person name="Klopp C."/>
            <person name="Donnadieu C."/>
            <person name="Jouanno E."/>
            <person name="Avarre J.-C."/>
            <person name="Campet M."/>
            <person name="Ha T.T.T."/>
            <person name="Dugue R."/>
            <person name="Lampietro C."/>
            <person name="Louis A."/>
            <person name="Herpin A."/>
            <person name="Echchiki A."/>
            <person name="Berthelot C."/>
            <person name="Parey E."/>
            <person name="Roest-Crollius H."/>
            <person name="Braasch I."/>
            <person name="Postlethwait J."/>
            <person name="Bobe J."/>
            <person name="Montfort J."/>
            <person name="Bouchez O."/>
            <person name="Begum T."/>
            <person name="Schartl M."/>
            <person name="Guiguen Y."/>
        </authorList>
    </citation>
    <scope>NUCLEOTIDE SEQUENCE [LARGE SCALE GENOMIC DNA]</scope>
    <source>
        <strain evidence="4 5">Indonesia</strain>
        <tissue evidence="4">Blood</tissue>
    </source>
</reference>
<evidence type="ECO:0000259" key="3">
    <source>
        <dbReference type="Pfam" id="PF00048"/>
    </source>
</evidence>
<feature type="domain" description="Chemokine interleukin-8-like" evidence="3">
    <location>
        <begin position="29"/>
        <end position="84"/>
    </location>
</feature>
<keyword evidence="1" id="KW-0202">Cytokine</keyword>
<dbReference type="Gene3D" id="2.40.50.40">
    <property type="match status" value="1"/>
</dbReference>
<dbReference type="Proteomes" id="UP000327468">
    <property type="component" value="Chromosome 26"/>
</dbReference>
<evidence type="ECO:0000313" key="5">
    <source>
        <dbReference type="Proteomes" id="UP000327468"/>
    </source>
</evidence>
<keyword evidence="2" id="KW-0732">Signal</keyword>
<dbReference type="InterPro" id="IPR001811">
    <property type="entry name" value="Chemokine_IL8-like_dom"/>
</dbReference>
<dbReference type="GO" id="GO:0005615">
    <property type="term" value="C:extracellular space"/>
    <property type="evidence" value="ECO:0007669"/>
    <property type="project" value="UniProtKB-KW"/>
</dbReference>
<feature type="chain" id="PRO_5024435480" description="Chemokine interleukin-8-like domain-containing protein" evidence="2">
    <location>
        <begin position="24"/>
        <end position="131"/>
    </location>
</feature>
<comment type="caution">
    <text evidence="4">The sequence shown here is derived from an EMBL/GenBank/DDBJ whole genome shotgun (WGS) entry which is preliminary data.</text>
</comment>
<dbReference type="Pfam" id="PF00048">
    <property type="entry name" value="IL8"/>
    <property type="match status" value="1"/>
</dbReference>
<dbReference type="GO" id="GO:0006955">
    <property type="term" value="P:immune response"/>
    <property type="evidence" value="ECO:0007669"/>
    <property type="project" value="InterPro"/>
</dbReference>
<dbReference type="EMBL" id="VFJC01000027">
    <property type="protein sequence ID" value="KAB5523442.1"/>
    <property type="molecule type" value="Genomic_DNA"/>
</dbReference>
<name>A0A5N5JWU5_PANHP</name>
<keyword evidence="5" id="KW-1185">Reference proteome</keyword>
<accession>A0A5N5JWU5</accession>
<protein>
    <recommendedName>
        <fullName evidence="3">Chemokine interleukin-8-like domain-containing protein</fullName>
    </recommendedName>
</protein>
<gene>
    <name evidence="4" type="ORF">PHYPO_G00152570</name>
</gene>
<dbReference type="OrthoDB" id="8845239at2759"/>
<sequence length="131" mass="14978">MAFLTHAVSFFLVVVLWIQHSNAQSVPDRCRCPTTSSKASRWKNIDEFSITAPRSRCKATEIILTLKIVNAKTKEKEQRCISPNIYQGELLQECWNRINKDGRRATVKISECEINRSPTIKSENATTVRQP</sequence>
<evidence type="ECO:0000256" key="2">
    <source>
        <dbReference type="SAM" id="SignalP"/>
    </source>
</evidence>
<dbReference type="SUPFAM" id="SSF54117">
    <property type="entry name" value="Interleukin 8-like chemokines"/>
    <property type="match status" value="1"/>
</dbReference>
<evidence type="ECO:0000313" key="4">
    <source>
        <dbReference type="EMBL" id="KAB5523442.1"/>
    </source>
</evidence>
<organism evidence="4 5">
    <name type="scientific">Pangasianodon hypophthalmus</name>
    <name type="common">Striped catfish</name>
    <name type="synonym">Helicophagus hypophthalmus</name>
    <dbReference type="NCBI Taxonomy" id="310915"/>
    <lineage>
        <taxon>Eukaryota</taxon>
        <taxon>Metazoa</taxon>
        <taxon>Chordata</taxon>
        <taxon>Craniata</taxon>
        <taxon>Vertebrata</taxon>
        <taxon>Euteleostomi</taxon>
        <taxon>Actinopterygii</taxon>
        <taxon>Neopterygii</taxon>
        <taxon>Teleostei</taxon>
        <taxon>Ostariophysi</taxon>
        <taxon>Siluriformes</taxon>
        <taxon>Pangasiidae</taxon>
        <taxon>Pangasianodon</taxon>
    </lineage>
</organism>
<dbReference type="GO" id="GO:0008009">
    <property type="term" value="F:chemokine activity"/>
    <property type="evidence" value="ECO:0007669"/>
    <property type="project" value="InterPro"/>
</dbReference>
<proteinExistence type="predicted"/>
<feature type="signal peptide" evidence="2">
    <location>
        <begin position="1"/>
        <end position="23"/>
    </location>
</feature>
<dbReference type="InterPro" id="IPR036048">
    <property type="entry name" value="Interleukin_8-like_sf"/>
</dbReference>
<evidence type="ECO:0000256" key="1">
    <source>
        <dbReference type="ARBA" id="ARBA00022514"/>
    </source>
</evidence>